<dbReference type="KEGG" id="psel:GM415_08325"/>
<organism evidence="1 2">
    <name type="scientific">Pseudodesulfovibrio cashew</name>
    <dbReference type="NCBI Taxonomy" id="2678688"/>
    <lineage>
        <taxon>Bacteria</taxon>
        <taxon>Pseudomonadati</taxon>
        <taxon>Thermodesulfobacteriota</taxon>
        <taxon>Desulfovibrionia</taxon>
        <taxon>Desulfovibrionales</taxon>
        <taxon>Desulfovibrionaceae</taxon>
    </lineage>
</organism>
<reference evidence="1 2" key="1">
    <citation type="submission" date="2019-11" db="EMBL/GenBank/DDBJ databases">
        <authorList>
            <person name="Zheng R.K."/>
            <person name="Sun C.M."/>
        </authorList>
    </citation>
    <scope>NUCLEOTIDE SEQUENCE [LARGE SCALE GENOMIC DNA]</scope>
    <source>
        <strain evidence="1 2">SRB007</strain>
    </source>
</reference>
<evidence type="ECO:0000313" key="1">
    <source>
        <dbReference type="EMBL" id="QGY40131.1"/>
    </source>
</evidence>
<name>A0A6I6JDC9_9BACT</name>
<dbReference type="RefSeq" id="WP_158947354.1">
    <property type="nucleotide sequence ID" value="NZ_CP046400.1"/>
</dbReference>
<dbReference type="Proteomes" id="UP000428328">
    <property type="component" value="Chromosome"/>
</dbReference>
<keyword evidence="2" id="KW-1185">Reference proteome</keyword>
<dbReference type="AlphaFoldDB" id="A0A6I6JDC9"/>
<proteinExistence type="predicted"/>
<gene>
    <name evidence="1" type="ORF">GM415_08325</name>
</gene>
<evidence type="ECO:0000313" key="2">
    <source>
        <dbReference type="Proteomes" id="UP000428328"/>
    </source>
</evidence>
<accession>A0A6I6JDC9</accession>
<protein>
    <submittedName>
        <fullName evidence="1">Uncharacterized protein</fullName>
    </submittedName>
</protein>
<dbReference type="EMBL" id="CP046400">
    <property type="protein sequence ID" value="QGY40131.1"/>
    <property type="molecule type" value="Genomic_DNA"/>
</dbReference>
<sequence length="108" mass="11585">MDLKEFVAESLKQIIDGIKEAQEYASQNGGVVAPSYNNFTGRQGSEGHKQSVLLDVAVTTQESKGQEGRAGLKIPFLDAGGTLSADQVNSTVSRIKFAVPVEYPVQKD</sequence>